<dbReference type="InParanoid" id="A0A166N569"/>
<gene>
    <name evidence="2" type="ORF">EXIGLDRAFT_757436</name>
</gene>
<feature type="compositionally biased region" description="Basic and acidic residues" evidence="1">
    <location>
        <begin position="235"/>
        <end position="248"/>
    </location>
</feature>
<dbReference type="AlphaFoldDB" id="A0A166N569"/>
<accession>A0A166N569</accession>
<keyword evidence="3" id="KW-1185">Reference proteome</keyword>
<sequence length="473" mass="52143">MSPTAHTNNFGLFQSPNPRAGPSAGTAVSDMLHVLDQPLNARNPGQLTDRVVARGEELNPPVPGSSQYSHIRDIVFKGVRSPPPFDPTGVSSQSFAASTPWNDILNWILGQGVPYTSDRYLYTILPEDVHRDIALLLFNTSADKGQMPHRLTPAPGSSHVTLGQFFMYHAFGPLDMEHFGHFLNKSQALIGRLEVRLQINMNEEELEKAMVAAASAGPSAVPRSPVKSSRRGTKRRADAESDEIHVRDDEDDDEDSNTLAQIICLEQEGNTPFDVCVSREPIMIGTRLNTYRLKNDSTRVDFEAKRFSNFGCRPPVTVETNYEELCNEMTCREMFQQTVSSFFRELGGCSLYSSTFELAPFMLYKVTEGKDCGLSWIVDPVLKKDPTRIGLLLCALEPNRGVSNLAVQTFAALAHYSLVISSKAWVIAAAQGCSHFFAVPESTTKVEQALSGLPQCIPATTSVPFSSFRAFDD</sequence>
<feature type="compositionally biased region" description="Polar residues" evidence="1">
    <location>
        <begin position="1"/>
        <end position="17"/>
    </location>
</feature>
<organism evidence="2 3">
    <name type="scientific">Exidia glandulosa HHB12029</name>
    <dbReference type="NCBI Taxonomy" id="1314781"/>
    <lineage>
        <taxon>Eukaryota</taxon>
        <taxon>Fungi</taxon>
        <taxon>Dikarya</taxon>
        <taxon>Basidiomycota</taxon>
        <taxon>Agaricomycotina</taxon>
        <taxon>Agaricomycetes</taxon>
        <taxon>Auriculariales</taxon>
        <taxon>Exidiaceae</taxon>
        <taxon>Exidia</taxon>
    </lineage>
</organism>
<evidence type="ECO:0000313" key="2">
    <source>
        <dbReference type="EMBL" id="KZV78767.1"/>
    </source>
</evidence>
<reference evidence="2 3" key="1">
    <citation type="journal article" date="2016" name="Mol. Biol. Evol.">
        <title>Comparative Genomics of Early-Diverging Mushroom-Forming Fungi Provides Insights into the Origins of Lignocellulose Decay Capabilities.</title>
        <authorList>
            <person name="Nagy L.G."/>
            <person name="Riley R."/>
            <person name="Tritt A."/>
            <person name="Adam C."/>
            <person name="Daum C."/>
            <person name="Floudas D."/>
            <person name="Sun H."/>
            <person name="Yadav J.S."/>
            <person name="Pangilinan J."/>
            <person name="Larsson K.H."/>
            <person name="Matsuura K."/>
            <person name="Barry K."/>
            <person name="Labutti K."/>
            <person name="Kuo R."/>
            <person name="Ohm R.A."/>
            <person name="Bhattacharya S.S."/>
            <person name="Shirouzu T."/>
            <person name="Yoshinaga Y."/>
            <person name="Martin F.M."/>
            <person name="Grigoriev I.V."/>
            <person name="Hibbett D.S."/>
        </authorList>
    </citation>
    <scope>NUCLEOTIDE SEQUENCE [LARGE SCALE GENOMIC DNA]</scope>
    <source>
        <strain evidence="2 3">HHB12029</strain>
    </source>
</reference>
<evidence type="ECO:0000256" key="1">
    <source>
        <dbReference type="SAM" id="MobiDB-lite"/>
    </source>
</evidence>
<dbReference type="Proteomes" id="UP000077266">
    <property type="component" value="Unassembled WGS sequence"/>
</dbReference>
<feature type="region of interest" description="Disordered" evidence="1">
    <location>
        <begin position="1"/>
        <end position="26"/>
    </location>
</feature>
<name>A0A166N569_EXIGL</name>
<feature type="region of interest" description="Disordered" evidence="1">
    <location>
        <begin position="213"/>
        <end position="254"/>
    </location>
</feature>
<feature type="compositionally biased region" description="Low complexity" evidence="1">
    <location>
        <begin position="213"/>
        <end position="226"/>
    </location>
</feature>
<dbReference type="EMBL" id="KV426767">
    <property type="protein sequence ID" value="KZV78767.1"/>
    <property type="molecule type" value="Genomic_DNA"/>
</dbReference>
<evidence type="ECO:0000313" key="3">
    <source>
        <dbReference type="Proteomes" id="UP000077266"/>
    </source>
</evidence>
<proteinExistence type="predicted"/>
<protein>
    <submittedName>
        <fullName evidence="2">Uncharacterized protein</fullName>
    </submittedName>
</protein>